<protein>
    <submittedName>
        <fullName evidence="5">Protein-glutamate O-methyltransferase CheR</fullName>
    </submittedName>
</protein>
<dbReference type="PANTHER" id="PTHR24422">
    <property type="entry name" value="CHEMOTAXIS PROTEIN METHYLTRANSFERASE"/>
    <property type="match status" value="1"/>
</dbReference>
<dbReference type="PANTHER" id="PTHR24422:SF19">
    <property type="entry name" value="CHEMOTAXIS PROTEIN METHYLTRANSFERASE"/>
    <property type="match status" value="1"/>
</dbReference>
<dbReference type="InterPro" id="IPR022641">
    <property type="entry name" value="CheR_N"/>
</dbReference>
<dbReference type="InterPro" id="IPR050903">
    <property type="entry name" value="Bact_Chemotaxis_MeTrfase"/>
</dbReference>
<dbReference type="Gene3D" id="3.40.50.150">
    <property type="entry name" value="Vaccinia Virus protein VP39"/>
    <property type="match status" value="1"/>
</dbReference>
<name>A0AAT9L9D3_9FIRM</name>
<keyword evidence="2" id="KW-0808">Transferase</keyword>
<gene>
    <name evidence="5" type="ORF">IMF26_05830</name>
</gene>
<dbReference type="Pfam" id="PF03705">
    <property type="entry name" value="CheR_N"/>
    <property type="match status" value="1"/>
</dbReference>
<dbReference type="EMBL" id="CP062796">
    <property type="protein sequence ID" value="QUL97644.1"/>
    <property type="molecule type" value="Genomic_DNA"/>
</dbReference>
<reference evidence="5" key="1">
    <citation type="submission" date="2020-10" db="EMBL/GenBank/DDBJ databases">
        <authorList>
            <person name="Kadnikov V."/>
            <person name="Beletsky A.V."/>
            <person name="Mardanov A.V."/>
            <person name="Karnachuk O.V."/>
            <person name="Ravin N.V."/>
        </authorList>
    </citation>
    <scope>NUCLEOTIDE SEQUENCE</scope>
    <source>
        <strain evidence="5">Bu02</strain>
    </source>
</reference>
<keyword evidence="3" id="KW-0949">S-adenosyl-L-methionine</keyword>
<dbReference type="PRINTS" id="PR00996">
    <property type="entry name" value="CHERMTFRASE"/>
</dbReference>
<dbReference type="InterPro" id="IPR022642">
    <property type="entry name" value="CheR_C"/>
</dbReference>
<evidence type="ECO:0000313" key="5">
    <source>
        <dbReference type="EMBL" id="QUL97644.1"/>
    </source>
</evidence>
<evidence type="ECO:0000259" key="4">
    <source>
        <dbReference type="PROSITE" id="PS50123"/>
    </source>
</evidence>
<evidence type="ECO:0000256" key="1">
    <source>
        <dbReference type="ARBA" id="ARBA00022603"/>
    </source>
</evidence>
<dbReference type="AlphaFoldDB" id="A0AAT9L9D3"/>
<dbReference type="InterPro" id="IPR029063">
    <property type="entry name" value="SAM-dependent_MTases_sf"/>
</dbReference>
<organism evidence="5">
    <name type="scientific">Candidatus Fermentithermobacillus carboniphilus</name>
    <dbReference type="NCBI Taxonomy" id="3085328"/>
    <lineage>
        <taxon>Bacteria</taxon>
        <taxon>Bacillati</taxon>
        <taxon>Bacillota</taxon>
        <taxon>Candidatus Fermentithermobacillia</taxon>
        <taxon>Candidatus Fermentithermobacillales</taxon>
        <taxon>Candidatus Fermentithermobacillaceae</taxon>
        <taxon>Candidatus Fermentithermobacillus</taxon>
    </lineage>
</organism>
<keyword evidence="1" id="KW-0489">Methyltransferase</keyword>
<proteinExistence type="predicted"/>
<feature type="domain" description="CheR-type methyltransferase" evidence="4">
    <location>
        <begin position="32"/>
        <end position="285"/>
    </location>
</feature>
<dbReference type="KEGG" id="fcz:IMF26_05830"/>
<dbReference type="SUPFAM" id="SSF53335">
    <property type="entry name" value="S-adenosyl-L-methionine-dependent methyltransferases"/>
    <property type="match status" value="1"/>
</dbReference>
<dbReference type="GO" id="GO:0008757">
    <property type="term" value="F:S-adenosylmethionine-dependent methyltransferase activity"/>
    <property type="evidence" value="ECO:0007669"/>
    <property type="project" value="InterPro"/>
</dbReference>
<dbReference type="InterPro" id="IPR000780">
    <property type="entry name" value="CheR_MeTrfase"/>
</dbReference>
<accession>A0AAT9L9D3</accession>
<dbReference type="SUPFAM" id="SSF47757">
    <property type="entry name" value="Chemotaxis receptor methyltransferase CheR, N-terminal domain"/>
    <property type="match status" value="1"/>
</dbReference>
<sequence>MEEKTVKAKVHGVGIPPQKSADEDSVTRYGPEYVYFCRKIRELTGINLENYKGQQMHRRLEGYRVRHGFPDFVTFAKVVQKDPAKLSALVDFLTINVSEFFRNPEQWKILREKVIPGLLQESGKRWLRAWSAGSSGGQEAYSLAITLRELSVQGSILATDIDEPSLAKGARGKYSRDELRNVPASLVGKYFHPEGDLLAVNDDVKDMVTFRTHNLLSEDYPQGMDLVLCRNVLIYFTEEGKRHVIGKLARSLRPGGVLFVGATEAIFAPKNYGLSQMLPFFYSRG</sequence>
<dbReference type="Pfam" id="PF01739">
    <property type="entry name" value="CheR"/>
    <property type="match status" value="1"/>
</dbReference>
<dbReference type="SMART" id="SM00138">
    <property type="entry name" value="MeTrc"/>
    <property type="match status" value="1"/>
</dbReference>
<dbReference type="CDD" id="cd02440">
    <property type="entry name" value="AdoMet_MTases"/>
    <property type="match status" value="1"/>
</dbReference>
<evidence type="ECO:0000256" key="3">
    <source>
        <dbReference type="ARBA" id="ARBA00022691"/>
    </source>
</evidence>
<dbReference type="GO" id="GO:0032259">
    <property type="term" value="P:methylation"/>
    <property type="evidence" value="ECO:0007669"/>
    <property type="project" value="UniProtKB-KW"/>
</dbReference>
<dbReference type="PROSITE" id="PS50123">
    <property type="entry name" value="CHER"/>
    <property type="match status" value="1"/>
</dbReference>
<evidence type="ECO:0000256" key="2">
    <source>
        <dbReference type="ARBA" id="ARBA00022679"/>
    </source>
</evidence>
<reference evidence="5" key="2">
    <citation type="journal article" date="2023" name="Biology">
        <title>Prokaryotic Life Associated with Coal-Fire Gas Vents Revealed by Metagenomics.</title>
        <authorList>
            <person name="Kadnikov V.V."/>
            <person name="Mardanov A.V."/>
            <person name="Beletsky A.V."/>
            <person name="Karnachuk O.V."/>
            <person name="Ravin N.V."/>
        </authorList>
    </citation>
    <scope>NUCLEOTIDE SEQUENCE</scope>
    <source>
        <strain evidence="5">Bu02</strain>
    </source>
</reference>